<evidence type="ECO:0000256" key="8">
    <source>
        <dbReference type="PROSITE-ProRule" id="PRU01161"/>
    </source>
</evidence>
<keyword evidence="2" id="KW-0677">Repeat</keyword>
<name>A0AA36CUW5_9BILA</name>
<feature type="compositionally biased region" description="Basic and acidic residues" evidence="9">
    <location>
        <begin position="104"/>
        <end position="123"/>
    </location>
</feature>
<dbReference type="EC" id="3.1.1.4" evidence="1"/>
<evidence type="ECO:0000256" key="1">
    <source>
        <dbReference type="ARBA" id="ARBA00013278"/>
    </source>
</evidence>
<dbReference type="GO" id="GO:0047499">
    <property type="term" value="F:calcium-independent phospholipase A2 activity"/>
    <property type="evidence" value="ECO:0007669"/>
    <property type="project" value="InterPro"/>
</dbReference>
<feature type="short sequence motif" description="GXSXG" evidence="8">
    <location>
        <begin position="721"/>
        <end position="725"/>
    </location>
</feature>
<feature type="domain" description="PNPLA" evidence="10">
    <location>
        <begin position="685"/>
        <end position="864"/>
    </location>
</feature>
<accession>A0AA36CUW5</accession>
<dbReference type="Gene3D" id="3.40.1090.10">
    <property type="entry name" value="Cytosolic phospholipase A2 catalytic domain"/>
    <property type="match status" value="1"/>
</dbReference>
<proteinExistence type="predicted"/>
<dbReference type="SUPFAM" id="SSF48403">
    <property type="entry name" value="Ankyrin repeat"/>
    <property type="match status" value="1"/>
</dbReference>
<dbReference type="AlphaFoldDB" id="A0AA36CUW5"/>
<evidence type="ECO:0000256" key="6">
    <source>
        <dbReference type="ARBA" id="ARBA00023422"/>
    </source>
</evidence>
<evidence type="ECO:0000256" key="4">
    <source>
        <dbReference type="ARBA" id="ARBA00023043"/>
    </source>
</evidence>
<evidence type="ECO:0000256" key="2">
    <source>
        <dbReference type="ARBA" id="ARBA00022737"/>
    </source>
</evidence>
<dbReference type="GO" id="GO:2000304">
    <property type="term" value="P:positive regulation of ceramide biosynthetic process"/>
    <property type="evidence" value="ECO:0007669"/>
    <property type="project" value="TreeGrafter"/>
</dbReference>
<protein>
    <recommendedName>
        <fullName evidence="1">phospholipase A2</fullName>
        <ecNumber evidence="1">3.1.1.4</ecNumber>
    </recommendedName>
</protein>
<organism evidence="11 12">
    <name type="scientific">Mesorhabditis spiculigera</name>
    <dbReference type="NCBI Taxonomy" id="96644"/>
    <lineage>
        <taxon>Eukaryota</taxon>
        <taxon>Metazoa</taxon>
        <taxon>Ecdysozoa</taxon>
        <taxon>Nematoda</taxon>
        <taxon>Chromadorea</taxon>
        <taxon>Rhabditida</taxon>
        <taxon>Rhabditina</taxon>
        <taxon>Rhabditomorpha</taxon>
        <taxon>Rhabditoidea</taxon>
        <taxon>Rhabditidae</taxon>
        <taxon>Mesorhabditinae</taxon>
        <taxon>Mesorhabditis</taxon>
    </lineage>
</organism>
<feature type="repeat" description="ANK" evidence="7">
    <location>
        <begin position="336"/>
        <end position="368"/>
    </location>
</feature>
<feature type="active site" description="Nucleophile" evidence="8">
    <location>
        <position position="723"/>
    </location>
</feature>
<dbReference type="SMART" id="SM00248">
    <property type="entry name" value="ANK"/>
    <property type="match status" value="8"/>
</dbReference>
<evidence type="ECO:0000313" key="12">
    <source>
        <dbReference type="Proteomes" id="UP001177023"/>
    </source>
</evidence>
<dbReference type="PROSITE" id="PS50297">
    <property type="entry name" value="ANK_REP_REGION"/>
    <property type="match status" value="2"/>
</dbReference>
<evidence type="ECO:0000256" key="9">
    <source>
        <dbReference type="SAM" id="MobiDB-lite"/>
    </source>
</evidence>
<comment type="caution">
    <text evidence="11">The sequence shown here is derived from an EMBL/GenBank/DDBJ whole genome shotgun (WGS) entry which is preliminary data.</text>
</comment>
<dbReference type="InterPro" id="IPR047148">
    <property type="entry name" value="PLPL9"/>
</dbReference>
<dbReference type="Gene3D" id="1.25.40.20">
    <property type="entry name" value="Ankyrin repeat-containing domain"/>
    <property type="match status" value="1"/>
</dbReference>
<gene>
    <name evidence="11" type="ORF">MSPICULIGERA_LOCUS14100</name>
</gene>
<keyword evidence="3 8" id="KW-0378">Hydrolase</keyword>
<evidence type="ECO:0000259" key="10">
    <source>
        <dbReference type="PROSITE" id="PS51635"/>
    </source>
</evidence>
<dbReference type="PROSITE" id="PS50088">
    <property type="entry name" value="ANK_REPEAT"/>
    <property type="match status" value="2"/>
</dbReference>
<reference evidence="11" key="1">
    <citation type="submission" date="2023-06" db="EMBL/GenBank/DDBJ databases">
        <authorList>
            <person name="Delattre M."/>
        </authorList>
    </citation>
    <scope>NUCLEOTIDE SEQUENCE</scope>
    <source>
        <strain evidence="11">AF72</strain>
    </source>
</reference>
<dbReference type="InterPro" id="IPR036770">
    <property type="entry name" value="Ankyrin_rpt-contain_sf"/>
</dbReference>
<dbReference type="PANTHER" id="PTHR24139:SF34">
    <property type="entry name" value="85_88 KDA CALCIUM-INDEPENDENT PHOSPHOLIPASE A2"/>
    <property type="match status" value="1"/>
</dbReference>
<evidence type="ECO:0000256" key="3">
    <source>
        <dbReference type="ARBA" id="ARBA00022801"/>
    </source>
</evidence>
<dbReference type="InterPro" id="IPR002110">
    <property type="entry name" value="Ankyrin_rpt"/>
</dbReference>
<dbReference type="GO" id="GO:0005739">
    <property type="term" value="C:mitochondrion"/>
    <property type="evidence" value="ECO:0007669"/>
    <property type="project" value="TreeGrafter"/>
</dbReference>
<comment type="catalytic activity">
    <reaction evidence="6">
        <text>a 1,2-diacyl-sn-glycero-3-phosphocholine + H2O = a 1-acyl-sn-glycero-3-phosphocholine + a fatty acid + H(+)</text>
        <dbReference type="Rhea" id="RHEA:15801"/>
        <dbReference type="ChEBI" id="CHEBI:15377"/>
        <dbReference type="ChEBI" id="CHEBI:15378"/>
        <dbReference type="ChEBI" id="CHEBI:28868"/>
        <dbReference type="ChEBI" id="CHEBI:57643"/>
        <dbReference type="ChEBI" id="CHEBI:58168"/>
        <dbReference type="EC" id="3.1.1.4"/>
    </reaction>
    <physiologicalReaction direction="left-to-right" evidence="6">
        <dbReference type="Rhea" id="RHEA:15802"/>
    </physiologicalReaction>
</comment>
<feature type="non-terminal residue" evidence="11">
    <location>
        <position position="1"/>
    </location>
</feature>
<feature type="short sequence motif" description="GXGXXG" evidence="8">
    <location>
        <begin position="689"/>
        <end position="694"/>
    </location>
</feature>
<dbReference type="GO" id="GO:0052816">
    <property type="term" value="F:long-chain fatty acyl-CoA hydrolase activity"/>
    <property type="evidence" value="ECO:0007669"/>
    <property type="project" value="TreeGrafter"/>
</dbReference>
<dbReference type="PROSITE" id="PS51635">
    <property type="entry name" value="PNPLA"/>
    <property type="match status" value="1"/>
</dbReference>
<keyword evidence="5 8" id="KW-0443">Lipid metabolism</keyword>
<keyword evidence="8" id="KW-0442">Lipid degradation</keyword>
<dbReference type="InterPro" id="IPR016035">
    <property type="entry name" value="Acyl_Trfase/lysoPLipase"/>
</dbReference>
<feature type="active site" description="Proton acceptor" evidence="8">
    <location>
        <position position="851"/>
    </location>
</feature>
<dbReference type="EMBL" id="CATQJA010002641">
    <property type="protein sequence ID" value="CAJ0575795.1"/>
    <property type="molecule type" value="Genomic_DNA"/>
</dbReference>
<evidence type="ECO:0000313" key="11">
    <source>
        <dbReference type="EMBL" id="CAJ0575795.1"/>
    </source>
</evidence>
<dbReference type="InterPro" id="IPR002641">
    <property type="entry name" value="PNPLA_dom"/>
</dbReference>
<dbReference type="Pfam" id="PF01734">
    <property type="entry name" value="Patatin"/>
    <property type="match status" value="1"/>
</dbReference>
<dbReference type="GO" id="GO:0016042">
    <property type="term" value="P:lipid catabolic process"/>
    <property type="evidence" value="ECO:0007669"/>
    <property type="project" value="UniProtKB-UniRule"/>
</dbReference>
<feature type="compositionally biased region" description="Low complexity" evidence="9">
    <location>
        <begin position="1019"/>
        <end position="1036"/>
    </location>
</feature>
<dbReference type="Proteomes" id="UP001177023">
    <property type="component" value="Unassembled WGS sequence"/>
</dbReference>
<dbReference type="PANTHER" id="PTHR24139">
    <property type="entry name" value="CALCIUM-INDEPENDENT PHOSPHOLIPASE A2"/>
    <property type="match status" value="1"/>
</dbReference>
<keyword evidence="4 7" id="KW-0040">ANK repeat</keyword>
<feature type="repeat" description="ANK" evidence="7">
    <location>
        <begin position="538"/>
        <end position="570"/>
    </location>
</feature>
<dbReference type="SUPFAM" id="SSF52151">
    <property type="entry name" value="FabD/lysophospholipase-like"/>
    <property type="match status" value="1"/>
</dbReference>
<feature type="region of interest" description="Disordered" evidence="9">
    <location>
        <begin position="1012"/>
        <end position="1036"/>
    </location>
</feature>
<feature type="short sequence motif" description="DGA/G" evidence="8">
    <location>
        <begin position="851"/>
        <end position="853"/>
    </location>
</feature>
<feature type="region of interest" description="Disordered" evidence="9">
    <location>
        <begin position="73"/>
        <end position="152"/>
    </location>
</feature>
<evidence type="ECO:0000256" key="7">
    <source>
        <dbReference type="PROSITE-ProRule" id="PRU00023"/>
    </source>
</evidence>
<evidence type="ECO:0000256" key="5">
    <source>
        <dbReference type="ARBA" id="ARBA00023098"/>
    </source>
</evidence>
<keyword evidence="12" id="KW-1185">Reference proteome</keyword>
<sequence>MPAAPPIAHRQKGLAKAAHTRLFTPRPQPFSTHAKMAGLAQITNNNDRNPDVDASLAISAVIESMKEKGHYDLAERAAAGTGADDDPEEGAKDDVTQSAASNEDLSRENDGKKTPLARTDAEPKNSSYEDEEELKTPPPSPTEKEDKVVSSRPSLFSLAQVTSKLGEMWTTAREQIFGEDYWIPSDSYEIIFFPNELLRAHKVIYPKDEDATLKIVQGSLKNDPGTPIFHGVFQKDKTKPALSLYRCRGEQSQEDAFDLYRRCLECQQLIMISDEKDPRGPIREVINRLRENPLWRMIHVAIACNREDLFKEENIEYMNKNGISFDLQMQQVLQNTGKYPLLMAVEMNRIGIVRRMLQIGTDASVRDINGNNVLHIAALTGSPMLELLWEFAEVHKLLNNINQDGCTPVTVAIRNVNPRCLTALRRFGADFTISAAGRNALFEAMMNKGKDSVIIKTILESSPALLNEVDSSGNTALHIALYKTPLMSLLLLKGSEIDLNKRNNAGQAPIHLYTHRGDIGMMITLSSYCCDINAQDVTGNTPLHIAVSRKNLEATRLLLCLGADPNIRNNHADSPRHLAARLRQADLLKSLILCGANRCDASKTGCVGGCVEEKMMPLMRSSTEDCNSPRPGQLTEKPNPLNYAAPLEEHPIKDHMQKMFYEKLLKRMEVLASRGEAAHKMVNLLSLDGGGIRGLVIIQTLMAIEEVMGEPIFPYFDWVAGTSTGALVAAALSQGKTLRECQHIYLRFKDLVFDGWTRPYNSALLEQFMKEQMGEGDLSDIKIPRLMISTVKADYFPVKVEFMRNYRLPISEKENLELGFGEPSETPLWKALRRTSAAPMFFSPVDDKYIDGGIISNNPALDLLAEVQLYNGTNVYLDRPQEQVEIGCMLSLGTGQIPLSPLDPLHVEITNPLSSTFALKNLGLILVDQVTATEGAPVDRSRSWCSSVGVPFFRLSAPLHKDISLGCKDDHDIAHMMWDCIEYTYQHRAYLDRMCKLLKKIGKREHRVVQFNNGRTHDMQTQTSQPTTPMGSSELA</sequence>
<dbReference type="CDD" id="cd07212">
    <property type="entry name" value="Pat_PNPLA9"/>
    <property type="match status" value="1"/>
</dbReference>
<dbReference type="Pfam" id="PF12796">
    <property type="entry name" value="Ank_2"/>
    <property type="match status" value="2"/>
</dbReference>